<accession>A0AAN8T8Z5</accession>
<gene>
    <name evidence="1" type="ORF">RDI58_017008</name>
</gene>
<evidence type="ECO:0000313" key="1">
    <source>
        <dbReference type="EMBL" id="KAK6783554.1"/>
    </source>
</evidence>
<dbReference type="Proteomes" id="UP001371456">
    <property type="component" value="Unassembled WGS sequence"/>
</dbReference>
<dbReference type="EMBL" id="JBANQN010000007">
    <property type="protein sequence ID" value="KAK6783554.1"/>
    <property type="molecule type" value="Genomic_DNA"/>
</dbReference>
<keyword evidence="2" id="KW-1185">Reference proteome</keyword>
<evidence type="ECO:0000313" key="2">
    <source>
        <dbReference type="Proteomes" id="UP001371456"/>
    </source>
</evidence>
<comment type="caution">
    <text evidence="1">The sequence shown here is derived from an EMBL/GenBank/DDBJ whole genome shotgun (WGS) entry which is preliminary data.</text>
</comment>
<protein>
    <submittedName>
        <fullName evidence="1">Uncharacterized protein</fullName>
    </submittedName>
</protein>
<name>A0AAN8T8Z5_SOLBU</name>
<sequence>MRQQRVWDFYQGWLPFSLCFTYDSPFLKTNQQPFKKKRDRESTIEFLGFFVFCTLKRMLTRQYAQLYYNNNNKMTMQTIKEAVMISGLTKFQAWRLPNPYLGVTTWFGL</sequence>
<organism evidence="1 2">
    <name type="scientific">Solanum bulbocastanum</name>
    <name type="common">Wild potato</name>
    <dbReference type="NCBI Taxonomy" id="147425"/>
    <lineage>
        <taxon>Eukaryota</taxon>
        <taxon>Viridiplantae</taxon>
        <taxon>Streptophyta</taxon>
        <taxon>Embryophyta</taxon>
        <taxon>Tracheophyta</taxon>
        <taxon>Spermatophyta</taxon>
        <taxon>Magnoliopsida</taxon>
        <taxon>eudicotyledons</taxon>
        <taxon>Gunneridae</taxon>
        <taxon>Pentapetalae</taxon>
        <taxon>asterids</taxon>
        <taxon>lamiids</taxon>
        <taxon>Solanales</taxon>
        <taxon>Solanaceae</taxon>
        <taxon>Solanoideae</taxon>
        <taxon>Solaneae</taxon>
        <taxon>Solanum</taxon>
    </lineage>
</organism>
<dbReference type="AlphaFoldDB" id="A0AAN8T8Z5"/>
<proteinExistence type="predicted"/>
<reference evidence="1 2" key="1">
    <citation type="submission" date="2024-02" db="EMBL/GenBank/DDBJ databases">
        <title>de novo genome assembly of Solanum bulbocastanum strain 11H21.</title>
        <authorList>
            <person name="Hosaka A.J."/>
        </authorList>
    </citation>
    <scope>NUCLEOTIDE SEQUENCE [LARGE SCALE GENOMIC DNA]</scope>
    <source>
        <tissue evidence="1">Young leaves</tissue>
    </source>
</reference>